<sequence length="757" mass="89177">MIRIDLEKINNSMVPQEYLKESPESYEKLKNHVLHFEESSILISGYRGVGKTTMIQMLEDTITSKNNVRGDGTEKNSPKKSRPEEKTVLCIHMNMDRYDTYPNFIRNLSRELFISYKKTNKGTSADDSELLSQLEKLYQQTFYQVNETISIEKTVEKGVTNSLVLNARNFFEKIFPLLIVIFGSLLSPSKFKIPGIVVAIIGIFWFVLGNFTLSSKQSKKNIKKNNVQIESFYDSEIAEYRFFDMLNKLKEHNFKVVLIFDEIDKIDKEEKLDKTLAEIKKVILHQGTNSILIAGQRLLYKLISAGVTDDGLLSSMFSSTLHVPMLEYDGLKEKLYKYFIVNELKNDKELETLKYYIDSVILKSNSVLRQARHEIISDIEFGKDGAYIDLSVKNNSEIKLDSSLLLKVNEILTMNPFFKKREGKEDLLKYHLFIWINRMKQYKNTNFSSLEIYDRKKLDEENYPRISLNEMDIIFPTLVKSLLGGKIIEKVSTEDADFEDKEQIQYRWVKNNISSSENRDVVDEGTSELYTQLYTQAREELEFYSNFEDTYLDLYYSERPDNKINFLKYFKEEIYDNKELSENDLKDIQSLLRNSRVEKSAFLEFYTEFVLTRTLEDHGFHKNIFDKYENLNLIPDAIYSRNDKDILVEVKSYSKPQLNNSVMKQIYLYLNHWEKLLKSDGGYMKDFVAVLVIYDISTKNINKEEDYSSLQYKWTERFNNFFPEYKNRFFVILMPMISDRLLEKRIVDIVEGNAFYY</sequence>
<dbReference type="RefSeq" id="WP_311955230.1">
    <property type="nucleotide sequence ID" value="NZ_JARQDL010000023.1"/>
</dbReference>
<dbReference type="InterPro" id="IPR027417">
    <property type="entry name" value="P-loop_NTPase"/>
</dbReference>
<dbReference type="Gene3D" id="3.40.50.300">
    <property type="entry name" value="P-loop containing nucleotide triphosphate hydrolases"/>
    <property type="match status" value="1"/>
</dbReference>
<dbReference type="Proteomes" id="UP001250218">
    <property type="component" value="Unassembled WGS sequence"/>
</dbReference>
<dbReference type="InterPro" id="IPR011646">
    <property type="entry name" value="KAP_P-loop"/>
</dbReference>
<evidence type="ECO:0000313" key="4">
    <source>
        <dbReference type="Proteomes" id="UP001250218"/>
    </source>
</evidence>
<accession>A0AAW8UGR7</accession>
<organism evidence="3 4">
    <name type="scientific">Lactococcus lactis</name>
    <dbReference type="NCBI Taxonomy" id="1358"/>
    <lineage>
        <taxon>Bacteria</taxon>
        <taxon>Bacillati</taxon>
        <taxon>Bacillota</taxon>
        <taxon>Bacilli</taxon>
        <taxon>Lactobacillales</taxon>
        <taxon>Streptococcaceae</taxon>
        <taxon>Lactococcus</taxon>
    </lineage>
</organism>
<dbReference type="SUPFAM" id="SSF52540">
    <property type="entry name" value="P-loop containing nucleoside triphosphate hydrolases"/>
    <property type="match status" value="1"/>
</dbReference>
<dbReference type="Pfam" id="PF07693">
    <property type="entry name" value="KAP_NTPase"/>
    <property type="match status" value="1"/>
</dbReference>
<name>A0AAW8UGR7_9LACT</name>
<protein>
    <submittedName>
        <fullName evidence="3">P-loop NTPase fold protein</fullName>
    </submittedName>
</protein>
<dbReference type="AlphaFoldDB" id="A0AAW8UGR7"/>
<reference evidence="3" key="1">
    <citation type="submission" date="2023-03" db="EMBL/GenBank/DDBJ databases">
        <authorList>
            <person name="Shen W."/>
            <person name="Cai J."/>
        </authorList>
    </citation>
    <scope>NUCLEOTIDE SEQUENCE</scope>
    <source>
        <strain evidence="3">Y37</strain>
    </source>
</reference>
<evidence type="ECO:0000313" key="3">
    <source>
        <dbReference type="EMBL" id="MDT2947155.1"/>
    </source>
</evidence>
<evidence type="ECO:0000259" key="2">
    <source>
        <dbReference type="Pfam" id="PF07693"/>
    </source>
</evidence>
<feature type="compositionally biased region" description="Basic and acidic residues" evidence="1">
    <location>
        <begin position="71"/>
        <end position="85"/>
    </location>
</feature>
<comment type="caution">
    <text evidence="3">The sequence shown here is derived from an EMBL/GenBank/DDBJ whole genome shotgun (WGS) entry which is preliminary data.</text>
</comment>
<feature type="region of interest" description="Disordered" evidence="1">
    <location>
        <begin position="65"/>
        <end position="85"/>
    </location>
</feature>
<feature type="domain" description="KAP NTPase" evidence="2">
    <location>
        <begin position="37"/>
        <end position="303"/>
    </location>
</feature>
<gene>
    <name evidence="3" type="ORF">P7I04_14145</name>
</gene>
<proteinExistence type="predicted"/>
<dbReference type="EMBL" id="JARQDL010000023">
    <property type="protein sequence ID" value="MDT2947155.1"/>
    <property type="molecule type" value="Genomic_DNA"/>
</dbReference>
<evidence type="ECO:0000256" key="1">
    <source>
        <dbReference type="SAM" id="MobiDB-lite"/>
    </source>
</evidence>